<dbReference type="GO" id="GO:0003700">
    <property type="term" value="F:DNA-binding transcription factor activity"/>
    <property type="evidence" value="ECO:0007669"/>
    <property type="project" value="InterPro"/>
</dbReference>
<dbReference type="Gene3D" id="1.10.10.60">
    <property type="entry name" value="Homeodomain-like"/>
    <property type="match status" value="2"/>
</dbReference>
<keyword evidence="6" id="KW-0238">DNA-binding</keyword>
<dbReference type="GO" id="GO:0005737">
    <property type="term" value="C:cytoplasm"/>
    <property type="evidence" value="ECO:0007669"/>
    <property type="project" value="UniProtKB-SubCell"/>
</dbReference>
<dbReference type="InterPro" id="IPR009057">
    <property type="entry name" value="Homeodomain-like_sf"/>
</dbReference>
<dbReference type="PRINTS" id="PR00032">
    <property type="entry name" value="HTHARAC"/>
</dbReference>
<dbReference type="SUPFAM" id="SSF52172">
    <property type="entry name" value="CheY-like"/>
    <property type="match status" value="1"/>
</dbReference>
<name>A0A6M0QAT8_9BACI</name>
<dbReference type="GO" id="GO:0000160">
    <property type="term" value="P:phosphorelay signal transduction system"/>
    <property type="evidence" value="ECO:0007669"/>
    <property type="project" value="UniProtKB-KW"/>
</dbReference>
<organism evidence="11 12">
    <name type="scientific">Bacillus mesophilus</name>
    <dbReference type="NCBI Taxonomy" id="1808955"/>
    <lineage>
        <taxon>Bacteria</taxon>
        <taxon>Bacillati</taxon>
        <taxon>Bacillota</taxon>
        <taxon>Bacilli</taxon>
        <taxon>Bacillales</taxon>
        <taxon>Bacillaceae</taxon>
        <taxon>Bacillus</taxon>
    </lineage>
</organism>
<dbReference type="Gene3D" id="3.40.50.2300">
    <property type="match status" value="1"/>
</dbReference>
<accession>A0A6M0QAT8</accession>
<evidence type="ECO:0000256" key="8">
    <source>
        <dbReference type="PROSITE-ProRule" id="PRU00169"/>
    </source>
</evidence>
<evidence type="ECO:0000256" key="7">
    <source>
        <dbReference type="ARBA" id="ARBA00023163"/>
    </source>
</evidence>
<evidence type="ECO:0000259" key="9">
    <source>
        <dbReference type="PROSITE" id="PS01124"/>
    </source>
</evidence>
<dbReference type="SMART" id="SM00448">
    <property type="entry name" value="REC"/>
    <property type="match status" value="1"/>
</dbReference>
<dbReference type="PANTHER" id="PTHR42713">
    <property type="entry name" value="HISTIDINE KINASE-RELATED"/>
    <property type="match status" value="1"/>
</dbReference>
<keyword evidence="4" id="KW-0902">Two-component regulatory system</keyword>
<dbReference type="EMBL" id="JAAIWM010000007">
    <property type="protein sequence ID" value="NEY73511.1"/>
    <property type="molecule type" value="Genomic_DNA"/>
</dbReference>
<keyword evidence="12" id="KW-1185">Reference proteome</keyword>
<dbReference type="Pfam" id="PF00072">
    <property type="entry name" value="Response_reg"/>
    <property type="match status" value="1"/>
</dbReference>
<evidence type="ECO:0000256" key="1">
    <source>
        <dbReference type="ARBA" id="ARBA00004496"/>
    </source>
</evidence>
<keyword evidence="2" id="KW-0963">Cytoplasm</keyword>
<feature type="domain" description="HTH araC/xylS-type" evidence="9">
    <location>
        <begin position="409"/>
        <end position="507"/>
    </location>
</feature>
<dbReference type="PROSITE" id="PS00041">
    <property type="entry name" value="HTH_ARAC_FAMILY_1"/>
    <property type="match status" value="1"/>
</dbReference>
<evidence type="ECO:0000256" key="6">
    <source>
        <dbReference type="ARBA" id="ARBA00023125"/>
    </source>
</evidence>
<proteinExistence type="predicted"/>
<comment type="subcellular location">
    <subcellularLocation>
        <location evidence="1">Cytoplasm</location>
    </subcellularLocation>
</comment>
<keyword evidence="3 8" id="KW-0597">Phosphoprotein</keyword>
<evidence type="ECO:0000313" key="12">
    <source>
        <dbReference type="Proteomes" id="UP000481043"/>
    </source>
</evidence>
<dbReference type="InterPro" id="IPR011006">
    <property type="entry name" value="CheY-like_superfamily"/>
</dbReference>
<dbReference type="InterPro" id="IPR020449">
    <property type="entry name" value="Tscrpt_reg_AraC-type_HTH"/>
</dbReference>
<dbReference type="Pfam" id="PF12833">
    <property type="entry name" value="HTH_18"/>
    <property type="match status" value="1"/>
</dbReference>
<evidence type="ECO:0000259" key="10">
    <source>
        <dbReference type="PROSITE" id="PS50110"/>
    </source>
</evidence>
<keyword evidence="5" id="KW-0805">Transcription regulation</keyword>
<dbReference type="InterPro" id="IPR001789">
    <property type="entry name" value="Sig_transdc_resp-reg_receiver"/>
</dbReference>
<gene>
    <name evidence="11" type="ORF">G4D63_17385</name>
</gene>
<dbReference type="CDD" id="cd17536">
    <property type="entry name" value="REC_YesN-like"/>
    <property type="match status" value="1"/>
</dbReference>
<evidence type="ECO:0000256" key="2">
    <source>
        <dbReference type="ARBA" id="ARBA00022490"/>
    </source>
</evidence>
<sequence length="508" mass="59707">MYKVLIVDDEKNIRLGIQAMVKREFADVFEILVASDGQEAMEIIKQEPIDILITDIKMPRVDGITLIQEVQEMKVNISVIILSGHDDFEYAKAAIKSNVKDYLLKPVNRSELFQSINKVLEELGADYEKGLEQLDELRTSQLNLILLNQNIDEDEIQRICLKTNLPEYPDGYYVDILVSKSGMEPIESLHRIKYLLEKRYGQETKHHISFNDKYDNVVLITPDGSLFDYITEKLKDEKYFHLFQAVSEKQVELKKLKEGYNQASQAKKYQFLFPRCQLIQYENIKGKHFEREELPEDMIYKISNMLGTGRDKELKYSLLNIFDYEKISSLGIGYMEAIGELINKHIFDSFFNKLGEESIEIFKLYSKVGDMYNYKDFHDYYYAVEDLVMRLHEYVKQVKSVYSDQKYMGKAIKYIEENFHTDLNLAVVSNYISVNYSYFSHTFKEFTGSNFVDYVKKIRINEAKKLLKETDYKVFEIGEMVGYKNSKQFARVFRELEGISPKEFRSQN</sequence>
<dbReference type="RefSeq" id="WP_163181115.1">
    <property type="nucleotide sequence ID" value="NZ_JAAIWM010000007.1"/>
</dbReference>
<dbReference type="SMART" id="SM00342">
    <property type="entry name" value="HTH_ARAC"/>
    <property type="match status" value="1"/>
</dbReference>
<dbReference type="PROSITE" id="PS01124">
    <property type="entry name" value="HTH_ARAC_FAMILY_2"/>
    <property type="match status" value="1"/>
</dbReference>
<evidence type="ECO:0000256" key="5">
    <source>
        <dbReference type="ARBA" id="ARBA00023015"/>
    </source>
</evidence>
<dbReference type="Proteomes" id="UP000481043">
    <property type="component" value="Unassembled WGS sequence"/>
</dbReference>
<dbReference type="GO" id="GO:0043565">
    <property type="term" value="F:sequence-specific DNA binding"/>
    <property type="evidence" value="ECO:0007669"/>
    <property type="project" value="InterPro"/>
</dbReference>
<dbReference type="PROSITE" id="PS50110">
    <property type="entry name" value="RESPONSE_REGULATORY"/>
    <property type="match status" value="1"/>
</dbReference>
<feature type="modified residue" description="4-aspartylphosphate" evidence="8">
    <location>
        <position position="55"/>
    </location>
</feature>
<protein>
    <submittedName>
        <fullName evidence="11">Response regulator</fullName>
    </submittedName>
</protein>
<dbReference type="InterPro" id="IPR018062">
    <property type="entry name" value="HTH_AraC-typ_CS"/>
</dbReference>
<comment type="caution">
    <text evidence="11">The sequence shown here is derived from an EMBL/GenBank/DDBJ whole genome shotgun (WGS) entry which is preliminary data.</text>
</comment>
<dbReference type="AlphaFoldDB" id="A0A6M0QAT8"/>
<dbReference type="InterPro" id="IPR018060">
    <property type="entry name" value="HTH_AraC"/>
</dbReference>
<reference evidence="11 12" key="1">
    <citation type="submission" date="2020-02" db="EMBL/GenBank/DDBJ databases">
        <title>Bacillus aquiflavi sp. nov., isolated from yellow water of strong flavor Chinese baijiu in Yibin region of China.</title>
        <authorList>
            <person name="Xie J."/>
        </authorList>
    </citation>
    <scope>NUCLEOTIDE SEQUENCE [LARGE SCALE GENOMIC DNA]</scope>
    <source>
        <strain evidence="11 12">SA4</strain>
    </source>
</reference>
<evidence type="ECO:0000256" key="3">
    <source>
        <dbReference type="ARBA" id="ARBA00022553"/>
    </source>
</evidence>
<keyword evidence="7" id="KW-0804">Transcription</keyword>
<feature type="domain" description="Response regulatory" evidence="10">
    <location>
        <begin position="3"/>
        <end position="120"/>
    </location>
</feature>
<dbReference type="PANTHER" id="PTHR42713:SF3">
    <property type="entry name" value="TRANSCRIPTIONAL REGULATORY PROTEIN HPTR"/>
    <property type="match status" value="1"/>
</dbReference>
<evidence type="ECO:0000256" key="4">
    <source>
        <dbReference type="ARBA" id="ARBA00023012"/>
    </source>
</evidence>
<dbReference type="SUPFAM" id="SSF46689">
    <property type="entry name" value="Homeodomain-like"/>
    <property type="match status" value="2"/>
</dbReference>
<dbReference type="InterPro" id="IPR051552">
    <property type="entry name" value="HptR"/>
</dbReference>
<evidence type="ECO:0000313" key="11">
    <source>
        <dbReference type="EMBL" id="NEY73511.1"/>
    </source>
</evidence>